<comment type="catalytic activity">
    <reaction evidence="1">
        <text>inosine + phosphate = alpha-D-ribose 1-phosphate + hypoxanthine</text>
        <dbReference type="Rhea" id="RHEA:27646"/>
        <dbReference type="ChEBI" id="CHEBI:17368"/>
        <dbReference type="ChEBI" id="CHEBI:17596"/>
        <dbReference type="ChEBI" id="CHEBI:43474"/>
        <dbReference type="ChEBI" id="CHEBI:57720"/>
        <dbReference type="EC" id="2.4.2.1"/>
    </reaction>
    <physiologicalReaction direction="left-to-right" evidence="1">
        <dbReference type="Rhea" id="RHEA:27647"/>
    </physiologicalReaction>
</comment>
<dbReference type="GO" id="GO:0005507">
    <property type="term" value="F:copper ion binding"/>
    <property type="evidence" value="ECO:0007669"/>
    <property type="project" value="TreeGrafter"/>
</dbReference>
<dbReference type="GO" id="GO:0016787">
    <property type="term" value="F:hydrolase activity"/>
    <property type="evidence" value="ECO:0007669"/>
    <property type="project" value="UniProtKB-KW"/>
</dbReference>
<dbReference type="EMBL" id="CAEZYX010000095">
    <property type="protein sequence ID" value="CAB4745643.1"/>
    <property type="molecule type" value="Genomic_DNA"/>
</dbReference>
<evidence type="ECO:0000256" key="3">
    <source>
        <dbReference type="ARBA" id="ARBA00022679"/>
    </source>
</evidence>
<dbReference type="InterPro" id="IPR038371">
    <property type="entry name" value="Cu_polyphenol_OxRdtase_sf"/>
</dbReference>
<evidence type="ECO:0000313" key="11">
    <source>
        <dbReference type="EMBL" id="CAB4745643.1"/>
    </source>
</evidence>
<dbReference type="CDD" id="cd16833">
    <property type="entry name" value="YfiH"/>
    <property type="match status" value="1"/>
</dbReference>
<keyword evidence="6" id="KW-0862">Zinc</keyword>
<protein>
    <submittedName>
        <fullName evidence="11">Unannotated protein</fullName>
    </submittedName>
</protein>
<organism evidence="11">
    <name type="scientific">freshwater metagenome</name>
    <dbReference type="NCBI Taxonomy" id="449393"/>
    <lineage>
        <taxon>unclassified sequences</taxon>
        <taxon>metagenomes</taxon>
        <taxon>ecological metagenomes</taxon>
    </lineage>
</organism>
<evidence type="ECO:0000313" key="10">
    <source>
        <dbReference type="EMBL" id="CAB4670435.1"/>
    </source>
</evidence>
<dbReference type="PANTHER" id="PTHR30616">
    <property type="entry name" value="UNCHARACTERIZED PROTEIN YFIH"/>
    <property type="match status" value="1"/>
</dbReference>
<dbReference type="PANTHER" id="PTHR30616:SF2">
    <property type="entry name" value="PURINE NUCLEOSIDE PHOSPHORYLASE LACC1"/>
    <property type="match status" value="1"/>
</dbReference>
<dbReference type="Gene3D" id="3.60.140.10">
    <property type="entry name" value="CNF1/YfiH-like putative cysteine hydrolases"/>
    <property type="match status" value="1"/>
</dbReference>
<dbReference type="EMBL" id="CAEZWY010000043">
    <property type="protein sequence ID" value="CAB4670435.1"/>
    <property type="molecule type" value="Genomic_DNA"/>
</dbReference>
<gene>
    <name evidence="10" type="ORF">UFOPK2312_00537</name>
    <name evidence="11" type="ORF">UFOPK2802_00821</name>
</gene>
<dbReference type="AlphaFoldDB" id="A0A6J6TFR4"/>
<comment type="similarity">
    <text evidence="2">Belongs to the purine nucleoside phosphorylase YfiH/LACC1 family.</text>
</comment>
<dbReference type="GO" id="GO:0017061">
    <property type="term" value="F:S-methyl-5-thioadenosine phosphorylase activity"/>
    <property type="evidence" value="ECO:0007669"/>
    <property type="project" value="UniProtKB-EC"/>
</dbReference>
<evidence type="ECO:0000256" key="5">
    <source>
        <dbReference type="ARBA" id="ARBA00022801"/>
    </source>
</evidence>
<evidence type="ECO:0000256" key="1">
    <source>
        <dbReference type="ARBA" id="ARBA00000553"/>
    </source>
</evidence>
<accession>A0A6J6TFR4</accession>
<evidence type="ECO:0000256" key="9">
    <source>
        <dbReference type="ARBA" id="ARBA00049893"/>
    </source>
</evidence>
<dbReference type="Pfam" id="PF02578">
    <property type="entry name" value="Cu-oxidase_4"/>
    <property type="match status" value="1"/>
</dbReference>
<evidence type="ECO:0000256" key="8">
    <source>
        <dbReference type="ARBA" id="ARBA00048968"/>
    </source>
</evidence>
<keyword evidence="3" id="KW-0808">Transferase</keyword>
<comment type="catalytic activity">
    <reaction evidence="8">
        <text>adenosine + phosphate = alpha-D-ribose 1-phosphate + adenine</text>
        <dbReference type="Rhea" id="RHEA:27642"/>
        <dbReference type="ChEBI" id="CHEBI:16335"/>
        <dbReference type="ChEBI" id="CHEBI:16708"/>
        <dbReference type="ChEBI" id="CHEBI:43474"/>
        <dbReference type="ChEBI" id="CHEBI:57720"/>
        <dbReference type="EC" id="2.4.2.1"/>
    </reaction>
    <physiologicalReaction direction="left-to-right" evidence="8">
        <dbReference type="Rhea" id="RHEA:27643"/>
    </physiologicalReaction>
</comment>
<evidence type="ECO:0000256" key="6">
    <source>
        <dbReference type="ARBA" id="ARBA00022833"/>
    </source>
</evidence>
<dbReference type="InterPro" id="IPR003730">
    <property type="entry name" value="Cu_polyphenol_OxRdtase"/>
</dbReference>
<keyword evidence="4" id="KW-0479">Metal-binding</keyword>
<evidence type="ECO:0000256" key="7">
    <source>
        <dbReference type="ARBA" id="ARBA00047989"/>
    </source>
</evidence>
<reference evidence="11" key="1">
    <citation type="submission" date="2020-05" db="EMBL/GenBank/DDBJ databases">
        <authorList>
            <person name="Chiriac C."/>
            <person name="Salcher M."/>
            <person name="Ghai R."/>
            <person name="Kavagutti S V."/>
        </authorList>
    </citation>
    <scope>NUCLEOTIDE SEQUENCE</scope>
</reference>
<evidence type="ECO:0000256" key="4">
    <source>
        <dbReference type="ARBA" id="ARBA00022723"/>
    </source>
</evidence>
<comment type="catalytic activity">
    <reaction evidence="7">
        <text>adenosine + H2O + H(+) = inosine + NH4(+)</text>
        <dbReference type="Rhea" id="RHEA:24408"/>
        <dbReference type="ChEBI" id="CHEBI:15377"/>
        <dbReference type="ChEBI" id="CHEBI:15378"/>
        <dbReference type="ChEBI" id="CHEBI:16335"/>
        <dbReference type="ChEBI" id="CHEBI:17596"/>
        <dbReference type="ChEBI" id="CHEBI:28938"/>
        <dbReference type="EC" id="3.5.4.4"/>
    </reaction>
    <physiologicalReaction direction="left-to-right" evidence="7">
        <dbReference type="Rhea" id="RHEA:24409"/>
    </physiologicalReaction>
</comment>
<dbReference type="InterPro" id="IPR011324">
    <property type="entry name" value="Cytotoxic_necrot_fac-like_cat"/>
</dbReference>
<sequence>MIREFFTSRVGGVSSGSFTDFNLALHVGDEIDAVLENREILATALGLTSDRVFYMDQVHGNEIAMVERSRPASQPPKVDALITQESDTALVVLVADCIPLLFRSPSAIAAVHVGRAGLVAGIVEAAIAKLENLGASRSEISAQIGPSICGSCYEVSPEIYLDVISKYPAAATTLAKHTLNLPGAVISILDSYEIEYSRENSCTAHGVNLFSYRRDGVTGRQAGVIAW</sequence>
<proteinExistence type="inferred from homology"/>
<name>A0A6J6TFR4_9ZZZZ</name>
<evidence type="ECO:0000256" key="2">
    <source>
        <dbReference type="ARBA" id="ARBA00007353"/>
    </source>
</evidence>
<keyword evidence="5" id="KW-0378">Hydrolase</keyword>
<dbReference type="SUPFAM" id="SSF64438">
    <property type="entry name" value="CNF1/YfiH-like putative cysteine hydrolases"/>
    <property type="match status" value="1"/>
</dbReference>
<comment type="catalytic activity">
    <reaction evidence="9">
        <text>S-methyl-5'-thioadenosine + phosphate = 5-(methylsulfanyl)-alpha-D-ribose 1-phosphate + adenine</text>
        <dbReference type="Rhea" id="RHEA:11852"/>
        <dbReference type="ChEBI" id="CHEBI:16708"/>
        <dbReference type="ChEBI" id="CHEBI:17509"/>
        <dbReference type="ChEBI" id="CHEBI:43474"/>
        <dbReference type="ChEBI" id="CHEBI:58533"/>
        <dbReference type="EC" id="2.4.2.28"/>
    </reaction>
    <physiologicalReaction direction="left-to-right" evidence="9">
        <dbReference type="Rhea" id="RHEA:11853"/>
    </physiologicalReaction>
</comment>